<dbReference type="PANTHER" id="PTHR13196">
    <property type="entry name" value="DENN DOMAIN-CONTAINING"/>
    <property type="match status" value="1"/>
</dbReference>
<dbReference type="Pfam" id="PF02141">
    <property type="entry name" value="DENN"/>
    <property type="match status" value="1"/>
</dbReference>
<dbReference type="InterPro" id="IPR040032">
    <property type="entry name" value="DENND1A/B/C"/>
</dbReference>
<dbReference type="InterPro" id="IPR037516">
    <property type="entry name" value="Tripartite_DENN"/>
</dbReference>
<evidence type="ECO:0000256" key="4">
    <source>
        <dbReference type="SAM" id="MobiDB-lite"/>
    </source>
</evidence>
<protein>
    <submittedName>
        <fullName evidence="6">Oidioi.mRNA.OKI2018_I69.XSR.g14809.t1.cds</fullName>
    </submittedName>
</protein>
<keyword evidence="7" id="KW-1185">Reference proteome</keyword>
<evidence type="ECO:0000313" key="6">
    <source>
        <dbReference type="EMBL" id="CAG5096846.1"/>
    </source>
</evidence>
<dbReference type="EMBL" id="OU015569">
    <property type="protein sequence ID" value="CAG5096846.1"/>
    <property type="molecule type" value="Genomic_DNA"/>
</dbReference>
<dbReference type="PANTHER" id="PTHR13196:SF14">
    <property type="entry name" value="UDENN DOMAIN-CONTAINING PROTEIN"/>
    <property type="match status" value="1"/>
</dbReference>
<dbReference type="Proteomes" id="UP001158576">
    <property type="component" value="Chromosome XSR"/>
</dbReference>
<name>A0ABN7SG37_OIKDI</name>
<keyword evidence="2" id="KW-0344">Guanine-nucleotide releasing factor</keyword>
<evidence type="ECO:0000256" key="1">
    <source>
        <dbReference type="ARBA" id="ARBA00004132"/>
    </source>
</evidence>
<dbReference type="InterPro" id="IPR005112">
    <property type="entry name" value="dDENN_dom"/>
</dbReference>
<dbReference type="SMART" id="SM00799">
    <property type="entry name" value="DENN"/>
    <property type="match status" value="1"/>
</dbReference>
<dbReference type="Gene3D" id="3.40.50.11500">
    <property type="match status" value="1"/>
</dbReference>
<feature type="domain" description="UDENN" evidence="5">
    <location>
        <begin position="189"/>
        <end position="559"/>
    </location>
</feature>
<feature type="compositionally biased region" description="Polar residues" evidence="4">
    <location>
        <begin position="714"/>
        <end position="726"/>
    </location>
</feature>
<evidence type="ECO:0000256" key="3">
    <source>
        <dbReference type="ARBA" id="ARBA00023329"/>
    </source>
</evidence>
<dbReference type="SMART" id="SM00801">
    <property type="entry name" value="dDENN"/>
    <property type="match status" value="1"/>
</dbReference>
<dbReference type="InterPro" id="IPR043153">
    <property type="entry name" value="DENN_C"/>
</dbReference>
<dbReference type="InterPro" id="IPR001194">
    <property type="entry name" value="cDENN_dom"/>
</dbReference>
<reference evidence="6 7" key="1">
    <citation type="submission" date="2021-04" db="EMBL/GenBank/DDBJ databases">
        <authorList>
            <person name="Bliznina A."/>
        </authorList>
    </citation>
    <scope>NUCLEOTIDE SEQUENCE [LARGE SCALE GENOMIC DNA]</scope>
</reference>
<dbReference type="Gene3D" id="3.30.450.200">
    <property type="match status" value="1"/>
</dbReference>
<dbReference type="Pfam" id="PF04189">
    <property type="entry name" value="Gcd10p"/>
    <property type="match status" value="1"/>
</dbReference>
<keyword evidence="3" id="KW-0968">Cytoplasmic vesicle</keyword>
<feature type="region of interest" description="Disordered" evidence="4">
    <location>
        <begin position="700"/>
        <end position="738"/>
    </location>
</feature>
<proteinExistence type="predicted"/>
<dbReference type="PROSITE" id="PS50211">
    <property type="entry name" value="DENN"/>
    <property type="match status" value="1"/>
</dbReference>
<organism evidence="6 7">
    <name type="scientific">Oikopleura dioica</name>
    <name type="common">Tunicate</name>
    <dbReference type="NCBI Taxonomy" id="34765"/>
    <lineage>
        <taxon>Eukaryota</taxon>
        <taxon>Metazoa</taxon>
        <taxon>Chordata</taxon>
        <taxon>Tunicata</taxon>
        <taxon>Appendicularia</taxon>
        <taxon>Copelata</taxon>
        <taxon>Oikopleuridae</taxon>
        <taxon>Oikopleura</taxon>
    </lineage>
</organism>
<dbReference type="Gene3D" id="6.10.140.1000">
    <property type="match status" value="1"/>
</dbReference>
<evidence type="ECO:0000256" key="2">
    <source>
        <dbReference type="ARBA" id="ARBA00022658"/>
    </source>
</evidence>
<accession>A0ABN7SG37</accession>
<sequence length="738" mass="83379">MEVIADGDRAVIGHDGIYKIMVVKKGKHASFAKHKFSWDACIGSSWGHTWQIQQGHLEKLDIAEACGENVVSKVLGNIQSGADNRNAADLSQKGQNLERERIMEMREEQKGEELIEKIARGNADFESKTRFTQEKFVRHKQKKHGGRIEILKPSMKLIVHQKLATERTKGAYLDVQEFATIMAMANIHANSKVLLADHSSCFMTGAILSRTPLEYPPDKINMAKKYCFPFDDKTGVQYLPKKETFTFIMTDISGAHIFGYCLLDNSNPDSCIVYCILSSLSWRSSFYDILRFIESQNSNPSVQAQILQILKTSNIPTAECPLEVIPNRIILKPPETMFPDIFGNVSTMVLRSSLTPRLVIEIWVALLFERRVIFKSTSLSTLTDTTSALEELLYPFKWTGIYIMPLPEDLMDYASAPTPYMIGVHSSLYQSLLDKVGSSIVEDGVCVLDLDQQAFYSIEKDRDLELIPKKFMKELEKTFKSWEQFTGNEIQSAFLTLQARLLYYYRQGFQIKDDKIVYSKDLFVAAHNDKSHRSFAEAIIGVQMFEQFSQQRLDEVNTKNTSKRNALDERIASLEDLGLKMPDFKQLGQNSQSMVNKLFDKTMSKTKQIVSETPRRVGSIKGPMSNRTPRVVQAEELVFDFSPTDAAAEQVKPQKPSRPPPPAPATLTNTNPVPTKPERNNVPMHIPSLIDFDNLHISQNHNSAAQPPVPAPRTQMTTCQTNSSSSNRHDLSEFDPLA</sequence>
<evidence type="ECO:0000313" key="7">
    <source>
        <dbReference type="Proteomes" id="UP001158576"/>
    </source>
</evidence>
<comment type="subcellular location">
    <subcellularLocation>
        <location evidence="1">Cytoplasmic vesicle</location>
        <location evidence="1">Clathrin-coated vesicle</location>
    </subcellularLocation>
</comment>
<feature type="region of interest" description="Disordered" evidence="4">
    <location>
        <begin position="646"/>
        <end position="681"/>
    </location>
</feature>
<evidence type="ECO:0000259" key="5">
    <source>
        <dbReference type="PROSITE" id="PS50211"/>
    </source>
</evidence>
<gene>
    <name evidence="6" type="ORF">OKIOD_LOCUS6367</name>
</gene>
<dbReference type="InterPro" id="IPR017423">
    <property type="entry name" value="TRM6"/>
</dbReference>